<keyword evidence="4" id="KW-0862">Zinc</keyword>
<accession>A0AAE0HWD6</accession>
<organism evidence="7 8">
    <name type="scientific">Apodospora peruviana</name>
    <dbReference type="NCBI Taxonomy" id="516989"/>
    <lineage>
        <taxon>Eukaryota</taxon>
        <taxon>Fungi</taxon>
        <taxon>Dikarya</taxon>
        <taxon>Ascomycota</taxon>
        <taxon>Pezizomycotina</taxon>
        <taxon>Sordariomycetes</taxon>
        <taxon>Sordariomycetidae</taxon>
        <taxon>Sordariales</taxon>
        <taxon>Lasiosphaeriaceae</taxon>
        <taxon>Apodospora</taxon>
    </lineage>
</organism>
<dbReference type="PANTHER" id="PTHR11271">
    <property type="entry name" value="GUANINE DEAMINASE"/>
    <property type="match status" value="1"/>
</dbReference>
<evidence type="ECO:0000256" key="3">
    <source>
        <dbReference type="ARBA" id="ARBA00022801"/>
    </source>
</evidence>
<evidence type="ECO:0000259" key="6">
    <source>
        <dbReference type="Pfam" id="PF01979"/>
    </source>
</evidence>
<dbReference type="Pfam" id="PF01979">
    <property type="entry name" value="Amidohydro_1"/>
    <property type="match status" value="1"/>
</dbReference>
<comment type="caution">
    <text evidence="7">The sequence shown here is derived from an EMBL/GenBank/DDBJ whole genome shotgun (WGS) entry which is preliminary data.</text>
</comment>
<dbReference type="InterPro" id="IPR006680">
    <property type="entry name" value="Amidohydro-rel"/>
</dbReference>
<evidence type="ECO:0000256" key="2">
    <source>
        <dbReference type="ARBA" id="ARBA00022723"/>
    </source>
</evidence>
<dbReference type="GO" id="GO:0019239">
    <property type="term" value="F:deaminase activity"/>
    <property type="evidence" value="ECO:0007669"/>
    <property type="project" value="TreeGrafter"/>
</dbReference>
<evidence type="ECO:0000256" key="1">
    <source>
        <dbReference type="ARBA" id="ARBA00001947"/>
    </source>
</evidence>
<feature type="chain" id="PRO_5041905450" evidence="5">
    <location>
        <begin position="20"/>
        <end position="511"/>
    </location>
</feature>
<sequence length="511" mass="55290">MHLINLLALLFQAAGPAAAGSILFSGGTIIGFKAATDSTPESLDVVRNGSVLVTDDRIAGVFSGAAPADQVPEGTETVNISKKIITTGFIDTHKHGWQTAFKTLGSNTSLPDYFNRYGEFATEGLLTADDVYLGQLTGIYEALNGGVTTILDHAHHTWSNATSQAGLKASIDSGGRIFWAYAFHHIANFTVAEQVANFRDLATKADFEGTPTTLGVAYDLFGPNPDLEEVKTVMGLVKEFNASVITTHSLQGPWGYDNSPEDVSNLGYLNISTPIVFSHASFLTATGATLLRSTNQYISITAESEMHYGHTHPVSHLIQDQASLGIDTHFTYSSDILTQARLWLQSTRRKLYAEVLGRWQIGAHNPMSVNQAFLLATRNGGLALRRDDLGVLRVGAKADLVVWDGTSPALLGWNDPVAAVILHASVADIEHVLVDGKFRKRDFKLVDKTYPDIQAKFLASAERIQNVLIETPLPVLNGSFLSGYPYADPLRVDVQRGAGDAYGEQFLAEQI</sequence>
<dbReference type="InterPro" id="IPR051607">
    <property type="entry name" value="Metallo-dep_hydrolases"/>
</dbReference>
<keyword evidence="8" id="KW-1185">Reference proteome</keyword>
<feature type="signal peptide" evidence="5">
    <location>
        <begin position="1"/>
        <end position="19"/>
    </location>
</feature>
<dbReference type="EMBL" id="JAUEDM010000007">
    <property type="protein sequence ID" value="KAK3313976.1"/>
    <property type="molecule type" value="Genomic_DNA"/>
</dbReference>
<reference evidence="7" key="1">
    <citation type="journal article" date="2023" name="Mol. Phylogenet. Evol.">
        <title>Genome-scale phylogeny and comparative genomics of the fungal order Sordariales.</title>
        <authorList>
            <person name="Hensen N."/>
            <person name="Bonometti L."/>
            <person name="Westerberg I."/>
            <person name="Brannstrom I.O."/>
            <person name="Guillou S."/>
            <person name="Cros-Aarteil S."/>
            <person name="Calhoun S."/>
            <person name="Haridas S."/>
            <person name="Kuo A."/>
            <person name="Mondo S."/>
            <person name="Pangilinan J."/>
            <person name="Riley R."/>
            <person name="LaButti K."/>
            <person name="Andreopoulos B."/>
            <person name="Lipzen A."/>
            <person name="Chen C."/>
            <person name="Yan M."/>
            <person name="Daum C."/>
            <person name="Ng V."/>
            <person name="Clum A."/>
            <person name="Steindorff A."/>
            <person name="Ohm R.A."/>
            <person name="Martin F."/>
            <person name="Silar P."/>
            <person name="Natvig D.O."/>
            <person name="Lalanne C."/>
            <person name="Gautier V."/>
            <person name="Ament-Velasquez S.L."/>
            <person name="Kruys A."/>
            <person name="Hutchinson M.I."/>
            <person name="Powell A.J."/>
            <person name="Barry K."/>
            <person name="Miller A.N."/>
            <person name="Grigoriev I.V."/>
            <person name="Debuchy R."/>
            <person name="Gladieux P."/>
            <person name="Hiltunen Thoren M."/>
            <person name="Johannesson H."/>
        </authorList>
    </citation>
    <scope>NUCLEOTIDE SEQUENCE</scope>
    <source>
        <strain evidence="7">CBS 118394</strain>
    </source>
</reference>
<dbReference type="InterPro" id="IPR032466">
    <property type="entry name" value="Metal_Hydrolase"/>
</dbReference>
<name>A0AAE0HWD6_9PEZI</name>
<dbReference type="PANTHER" id="PTHR11271:SF37">
    <property type="entry name" value="FAMILY PROTEIN, PUTATIVE (AFU_ORTHOLOGUE AFUA_4G00460)-RELATED"/>
    <property type="match status" value="1"/>
</dbReference>
<keyword evidence="5" id="KW-0732">Signal</keyword>
<dbReference type="GO" id="GO:0005829">
    <property type="term" value="C:cytosol"/>
    <property type="evidence" value="ECO:0007669"/>
    <property type="project" value="TreeGrafter"/>
</dbReference>
<gene>
    <name evidence="7" type="ORF">B0H66DRAFT_368930</name>
</gene>
<keyword evidence="3" id="KW-0378">Hydrolase</keyword>
<dbReference type="Gene3D" id="2.30.40.10">
    <property type="entry name" value="Urease, subunit C, domain 1"/>
    <property type="match status" value="1"/>
</dbReference>
<protein>
    <submittedName>
        <fullName evidence="7">Amidohydrolase</fullName>
    </submittedName>
</protein>
<dbReference type="Gene3D" id="3.20.20.140">
    <property type="entry name" value="Metal-dependent hydrolases"/>
    <property type="match status" value="1"/>
</dbReference>
<dbReference type="GO" id="GO:0046872">
    <property type="term" value="F:metal ion binding"/>
    <property type="evidence" value="ECO:0007669"/>
    <property type="project" value="UniProtKB-KW"/>
</dbReference>
<feature type="domain" description="Amidohydrolase-related" evidence="6">
    <location>
        <begin position="84"/>
        <end position="437"/>
    </location>
</feature>
<comment type="cofactor">
    <cofactor evidence="1">
        <name>Zn(2+)</name>
        <dbReference type="ChEBI" id="CHEBI:29105"/>
    </cofactor>
</comment>
<dbReference type="SUPFAM" id="SSF51338">
    <property type="entry name" value="Composite domain of metallo-dependent hydrolases"/>
    <property type="match status" value="2"/>
</dbReference>
<evidence type="ECO:0000256" key="5">
    <source>
        <dbReference type="SAM" id="SignalP"/>
    </source>
</evidence>
<reference evidence="7" key="2">
    <citation type="submission" date="2023-06" db="EMBL/GenBank/DDBJ databases">
        <authorList>
            <consortium name="Lawrence Berkeley National Laboratory"/>
            <person name="Haridas S."/>
            <person name="Hensen N."/>
            <person name="Bonometti L."/>
            <person name="Westerberg I."/>
            <person name="Brannstrom I.O."/>
            <person name="Guillou S."/>
            <person name="Cros-Aarteil S."/>
            <person name="Calhoun S."/>
            <person name="Kuo A."/>
            <person name="Mondo S."/>
            <person name="Pangilinan J."/>
            <person name="Riley R."/>
            <person name="Labutti K."/>
            <person name="Andreopoulos B."/>
            <person name="Lipzen A."/>
            <person name="Chen C."/>
            <person name="Yanf M."/>
            <person name="Daum C."/>
            <person name="Ng V."/>
            <person name="Clum A."/>
            <person name="Steindorff A."/>
            <person name="Ohm R."/>
            <person name="Martin F."/>
            <person name="Silar P."/>
            <person name="Natvig D."/>
            <person name="Lalanne C."/>
            <person name="Gautier V."/>
            <person name="Ament-Velasquez S.L."/>
            <person name="Kruys A."/>
            <person name="Hutchinson M.I."/>
            <person name="Powell A.J."/>
            <person name="Barry K."/>
            <person name="Miller A.N."/>
            <person name="Grigoriev I.V."/>
            <person name="Debuchy R."/>
            <person name="Gladieux P."/>
            <person name="Thoren M.H."/>
            <person name="Johannesson H."/>
        </authorList>
    </citation>
    <scope>NUCLEOTIDE SEQUENCE</scope>
    <source>
        <strain evidence="7">CBS 118394</strain>
    </source>
</reference>
<dbReference type="Proteomes" id="UP001283341">
    <property type="component" value="Unassembled WGS sequence"/>
</dbReference>
<evidence type="ECO:0000313" key="8">
    <source>
        <dbReference type="Proteomes" id="UP001283341"/>
    </source>
</evidence>
<keyword evidence="2" id="KW-0479">Metal-binding</keyword>
<dbReference type="SUPFAM" id="SSF51556">
    <property type="entry name" value="Metallo-dependent hydrolases"/>
    <property type="match status" value="1"/>
</dbReference>
<dbReference type="InterPro" id="IPR011059">
    <property type="entry name" value="Metal-dep_hydrolase_composite"/>
</dbReference>
<evidence type="ECO:0000256" key="4">
    <source>
        <dbReference type="ARBA" id="ARBA00022833"/>
    </source>
</evidence>
<proteinExistence type="predicted"/>
<dbReference type="AlphaFoldDB" id="A0AAE0HWD6"/>
<evidence type="ECO:0000313" key="7">
    <source>
        <dbReference type="EMBL" id="KAK3313976.1"/>
    </source>
</evidence>